<dbReference type="OrthoDB" id="9771846at2"/>
<evidence type="ECO:0000256" key="2">
    <source>
        <dbReference type="ARBA" id="ARBA00022676"/>
    </source>
</evidence>
<dbReference type="InterPro" id="IPR001173">
    <property type="entry name" value="Glyco_trans_2-like"/>
</dbReference>
<sequence>MLAGRVYRIFLRYAAMNVALDRRGGALPNADGRPICTVKGMSLRANRQIIEGRAEGATVTLTLGPVTHDADIDPSTGRFVFDLPSDTGPVTIKVDGSGPLVLRGFSRAELALARAALLPRFVASLVALAPDIYRWKMRGDLGGREVVKERLGLVPRSDAGLLNSALLDPQPALPPDPSATLIMPVFNAFPLLEDSLARVLRHSGDQWRLILIEDASTDPRVRPFLRAWAEGKPVTLLENDRNLGFIGSVNRGLALARERWPDAPVVLLNSDALVPDGWLPRLLAPLSDPDTASVTPMSNDAEIFSVPAICTRISLSPGEADALDRIAARFNPDAGIVSAPTGVGFCMALSPKFLAHVPEFDTGFGRGYGEENDWCQKVRVFGGQHRAAPNLFVEHHGGQSFPSAEKQRLLEQNLRRLSRRHPGYEAAVQDFIRRDPLHTVRLALGLALTGNRQKIAIPVYIGHALGGGADNWLDTQIKGHLSEGVSAVVLRVWRQTPWKLELHCPEGLAEGLCDDEAFLETLLDLLPKRHIIYSCGVGARDPLGLPSFLLKLAGRTGDRQRQPLRLLLHDYFAISPSYTLLCADGVYRGVPRAGFPQASDPAHQLRLPNQKVDLREWQTAWGALLKEADDVVAFSNASADILHEAYPERSDIRICPHDRPVVPPLQSPAPRDATVPTVGVLGNIGEQKGAALVARLSRALLGKARIIVIGDLAPEYRLASPGVVHGSYRLEDLPGLITRYGIRVWLMPSIWPETYSFTTHEMLGTGLPVIAFGMGAQGEAVGAAMAHGAPGSVLPFGEPDELFERMLAAIEKELAVTSGKG</sequence>
<evidence type="ECO:0000313" key="5">
    <source>
        <dbReference type="EMBL" id="SFB04212.1"/>
    </source>
</evidence>
<dbReference type="Gene3D" id="3.40.50.2000">
    <property type="entry name" value="Glycogen Phosphorylase B"/>
    <property type="match status" value="1"/>
</dbReference>
<reference evidence="5 6" key="1">
    <citation type="submission" date="2016-10" db="EMBL/GenBank/DDBJ databases">
        <authorList>
            <person name="de Groot N.N."/>
        </authorList>
    </citation>
    <scope>NUCLEOTIDE SEQUENCE [LARGE SCALE GENOMIC DNA]</scope>
    <source>
        <strain evidence="5 6">DSM 29316</strain>
    </source>
</reference>
<evidence type="ECO:0000256" key="3">
    <source>
        <dbReference type="ARBA" id="ARBA00022679"/>
    </source>
</evidence>
<proteinExistence type="inferred from homology"/>
<protein>
    <submittedName>
        <fullName evidence="5">Glycosyltransferase, GT2 family</fullName>
    </submittedName>
</protein>
<evidence type="ECO:0000259" key="4">
    <source>
        <dbReference type="Pfam" id="PF00535"/>
    </source>
</evidence>
<gene>
    <name evidence="5" type="ORF">SAMN05421688_2463</name>
</gene>
<dbReference type="GO" id="GO:0016757">
    <property type="term" value="F:glycosyltransferase activity"/>
    <property type="evidence" value="ECO:0007669"/>
    <property type="project" value="UniProtKB-KW"/>
</dbReference>
<dbReference type="RefSeq" id="WP_092065318.1">
    <property type="nucleotide sequence ID" value="NZ_FOJU01000004.1"/>
</dbReference>
<keyword evidence="3 5" id="KW-0808">Transferase</keyword>
<dbReference type="EMBL" id="FOJU01000004">
    <property type="protein sequence ID" value="SFB04212.1"/>
    <property type="molecule type" value="Genomic_DNA"/>
</dbReference>
<keyword evidence="6" id="KW-1185">Reference proteome</keyword>
<evidence type="ECO:0000313" key="6">
    <source>
        <dbReference type="Proteomes" id="UP000198796"/>
    </source>
</evidence>
<dbReference type="Gene3D" id="3.90.550.10">
    <property type="entry name" value="Spore Coat Polysaccharide Biosynthesis Protein SpsA, Chain A"/>
    <property type="match status" value="1"/>
</dbReference>
<accession>A0A1I0XT80</accession>
<dbReference type="SUPFAM" id="SSF53448">
    <property type="entry name" value="Nucleotide-diphospho-sugar transferases"/>
    <property type="match status" value="1"/>
</dbReference>
<comment type="similarity">
    <text evidence="1">Belongs to the glycosyltransferase 2 family.</text>
</comment>
<dbReference type="InterPro" id="IPR029044">
    <property type="entry name" value="Nucleotide-diphossugar_trans"/>
</dbReference>
<dbReference type="PANTHER" id="PTHR43179">
    <property type="entry name" value="RHAMNOSYLTRANSFERASE WBBL"/>
    <property type="match status" value="1"/>
</dbReference>
<name>A0A1I0XT80_9RHOB</name>
<dbReference type="SUPFAM" id="SSF53756">
    <property type="entry name" value="UDP-Glycosyltransferase/glycogen phosphorylase"/>
    <property type="match status" value="1"/>
</dbReference>
<evidence type="ECO:0000256" key="1">
    <source>
        <dbReference type="ARBA" id="ARBA00006739"/>
    </source>
</evidence>
<organism evidence="5 6">
    <name type="scientific">Poseidonocella pacifica</name>
    <dbReference type="NCBI Taxonomy" id="871651"/>
    <lineage>
        <taxon>Bacteria</taxon>
        <taxon>Pseudomonadati</taxon>
        <taxon>Pseudomonadota</taxon>
        <taxon>Alphaproteobacteria</taxon>
        <taxon>Rhodobacterales</taxon>
        <taxon>Roseobacteraceae</taxon>
        <taxon>Poseidonocella</taxon>
    </lineage>
</organism>
<dbReference type="STRING" id="871651.SAMN05421688_2463"/>
<dbReference type="Proteomes" id="UP000198796">
    <property type="component" value="Unassembled WGS sequence"/>
</dbReference>
<keyword evidence="2" id="KW-0328">Glycosyltransferase</keyword>
<dbReference type="PANTHER" id="PTHR43179:SF12">
    <property type="entry name" value="GALACTOFURANOSYLTRANSFERASE GLFT2"/>
    <property type="match status" value="1"/>
</dbReference>
<dbReference type="AlphaFoldDB" id="A0A1I0XT80"/>
<dbReference type="Pfam" id="PF00535">
    <property type="entry name" value="Glycos_transf_2"/>
    <property type="match status" value="1"/>
</dbReference>
<feature type="domain" description="Glycosyltransferase 2-like" evidence="4">
    <location>
        <begin position="181"/>
        <end position="295"/>
    </location>
</feature>